<dbReference type="InterPro" id="IPR015943">
    <property type="entry name" value="WD40/YVTN_repeat-like_dom_sf"/>
</dbReference>
<dbReference type="Gene3D" id="1.10.220.160">
    <property type="match status" value="1"/>
</dbReference>
<evidence type="ECO:0000259" key="6">
    <source>
        <dbReference type="PROSITE" id="PS50280"/>
    </source>
</evidence>
<feature type="domain" description="MYND-type" evidence="7">
    <location>
        <begin position="28"/>
        <end position="66"/>
    </location>
</feature>
<evidence type="ECO:0000256" key="5">
    <source>
        <dbReference type="PROSITE-ProRule" id="PRU00221"/>
    </source>
</evidence>
<organism evidence="8 9">
    <name type="scientific">Brachionus calyciflorus</name>
    <dbReference type="NCBI Taxonomy" id="104777"/>
    <lineage>
        <taxon>Eukaryota</taxon>
        <taxon>Metazoa</taxon>
        <taxon>Spiralia</taxon>
        <taxon>Gnathifera</taxon>
        <taxon>Rotifera</taxon>
        <taxon>Eurotatoria</taxon>
        <taxon>Monogononta</taxon>
        <taxon>Pseudotrocha</taxon>
        <taxon>Ploima</taxon>
        <taxon>Brachionidae</taxon>
        <taxon>Brachionus</taxon>
    </lineage>
</organism>
<evidence type="ECO:0000256" key="2">
    <source>
        <dbReference type="ARBA" id="ARBA00022771"/>
    </source>
</evidence>
<gene>
    <name evidence="8" type="ORF">OXX778_LOCUS17044</name>
</gene>
<dbReference type="Gene3D" id="6.10.140.2220">
    <property type="match status" value="1"/>
</dbReference>
<dbReference type="Pfam" id="PF01753">
    <property type="entry name" value="zf-MYND"/>
    <property type="match status" value="1"/>
</dbReference>
<dbReference type="OrthoDB" id="265717at2759"/>
<evidence type="ECO:0000256" key="4">
    <source>
        <dbReference type="PROSITE-ProRule" id="PRU00134"/>
    </source>
</evidence>
<feature type="repeat" description="WD" evidence="5">
    <location>
        <begin position="482"/>
        <end position="522"/>
    </location>
</feature>
<dbReference type="SUPFAM" id="SSF50978">
    <property type="entry name" value="WD40 repeat-like"/>
    <property type="match status" value="1"/>
</dbReference>
<dbReference type="Proteomes" id="UP000663879">
    <property type="component" value="Unassembled WGS sequence"/>
</dbReference>
<keyword evidence="5" id="KW-0853">WD repeat</keyword>
<dbReference type="AlphaFoldDB" id="A0A814HUQ5"/>
<dbReference type="PANTHER" id="PTHR12197:SF251">
    <property type="entry name" value="EG:BACR7C10.4 PROTEIN"/>
    <property type="match status" value="1"/>
</dbReference>
<keyword evidence="2 4" id="KW-0863">Zinc-finger</keyword>
<dbReference type="PROSITE" id="PS01360">
    <property type="entry name" value="ZF_MYND_1"/>
    <property type="match status" value="1"/>
</dbReference>
<dbReference type="PROSITE" id="PS50865">
    <property type="entry name" value="ZF_MYND_2"/>
    <property type="match status" value="1"/>
</dbReference>
<reference evidence="8" key="1">
    <citation type="submission" date="2021-02" db="EMBL/GenBank/DDBJ databases">
        <authorList>
            <person name="Nowell W R."/>
        </authorList>
    </citation>
    <scope>NUCLEOTIDE SEQUENCE</scope>
    <source>
        <strain evidence="8">Ploen Becks lab</strain>
    </source>
</reference>
<protein>
    <submittedName>
        <fullName evidence="8">Uncharacterized protein</fullName>
    </submittedName>
</protein>
<dbReference type="PROSITE" id="PS50294">
    <property type="entry name" value="WD_REPEATS_REGION"/>
    <property type="match status" value="1"/>
</dbReference>
<feature type="repeat" description="WD" evidence="5">
    <location>
        <begin position="681"/>
        <end position="721"/>
    </location>
</feature>
<dbReference type="InterPro" id="IPR001214">
    <property type="entry name" value="SET_dom"/>
</dbReference>
<dbReference type="InterPro" id="IPR050869">
    <property type="entry name" value="H3K4_H4K5_MeTrfase"/>
</dbReference>
<dbReference type="InterPro" id="IPR001680">
    <property type="entry name" value="WD40_rpt"/>
</dbReference>
<dbReference type="GO" id="GO:0005634">
    <property type="term" value="C:nucleus"/>
    <property type="evidence" value="ECO:0007669"/>
    <property type="project" value="TreeGrafter"/>
</dbReference>
<evidence type="ECO:0000313" key="9">
    <source>
        <dbReference type="Proteomes" id="UP000663879"/>
    </source>
</evidence>
<proteinExistence type="predicted"/>
<dbReference type="InterPro" id="IPR002893">
    <property type="entry name" value="Znf_MYND"/>
</dbReference>
<dbReference type="PROSITE" id="PS50280">
    <property type="entry name" value="SET"/>
    <property type="match status" value="1"/>
</dbReference>
<dbReference type="SUPFAM" id="SSF82199">
    <property type="entry name" value="SET domain"/>
    <property type="match status" value="1"/>
</dbReference>
<evidence type="ECO:0000256" key="1">
    <source>
        <dbReference type="ARBA" id="ARBA00022723"/>
    </source>
</evidence>
<evidence type="ECO:0000259" key="7">
    <source>
        <dbReference type="PROSITE" id="PS50865"/>
    </source>
</evidence>
<accession>A0A814HUQ5</accession>
<evidence type="ECO:0000313" key="8">
    <source>
        <dbReference type="EMBL" id="CAF1014165.1"/>
    </source>
</evidence>
<evidence type="ECO:0000256" key="3">
    <source>
        <dbReference type="ARBA" id="ARBA00022833"/>
    </source>
</evidence>
<feature type="domain" description="SET" evidence="6">
    <location>
        <begin position="107"/>
        <end position="224"/>
    </location>
</feature>
<dbReference type="SMART" id="SM00320">
    <property type="entry name" value="WD40"/>
    <property type="match status" value="5"/>
</dbReference>
<dbReference type="PANTHER" id="PTHR12197">
    <property type="entry name" value="HISTONE-LYSINE N-METHYLTRANSFERASE SMYD"/>
    <property type="match status" value="1"/>
</dbReference>
<dbReference type="Pfam" id="PF00856">
    <property type="entry name" value="SET"/>
    <property type="match status" value="1"/>
</dbReference>
<dbReference type="EMBL" id="CAJNOC010004231">
    <property type="protein sequence ID" value="CAF1014165.1"/>
    <property type="molecule type" value="Genomic_DNA"/>
</dbReference>
<sequence>MTDPAGTIVFEGYPFVRALNDEQKDKACDYCFKKCSNLRRCSQCKFMSYCTQECQKTDWPVHKYECKKFSDLSKSKPNTLKMFKDVLIRTFLRTLISVKYIFKPNSKELEQFNSLYQISDEMASRAERMKTFKSIINPLEELMGKQFINEFNEEKNFSIFDKINQNSFDVKNNGERMGFVIYLKLSYLQHSCEPNCELYFEGTKIIVRTIRDLEQSEHLTVSHFDFEKSLNDEERKLFFMKKYGFICRCEKCMPSTPTKLPKYEMAMNLEIVLPCGFTTQFKYLENQPQIFDCPVCKNHTISLKECFDMPRNKLDLARMDYESEVDRLEKMKNLKNYKDLAESYVNEQFSNLINSVDLRREQFKKQIDDYYIEVLDQIENVKREKLKKVETIFENMETIKLEKNPYDKLSSKLNFYEENKAKVLQQIDAYSNIIKLIRSKQEILELKPKDVNLKSLNLIFGNVALSEKYINTISEFKHEKTFIGHKKQVLFVKFISNDRFLSLACDGYVKLWNKSMSECLKSIELNEISYCLEIIDDNQFITCDKYSLKIWNLETGKCVKKFDFEANMNVNCVKLLKNGSVVISTSIGIQSWDLKTGEFNGTITNPPLCFEETVEGNILGGSQDYYIRHWEPSLVLDTSFGGHTDLILSLKSINKDLFASGSKDKTIKIWSIEKILCLKTLQGHEAPIIFLDLIDTDYLLSGCFKGTLKVWNVSNGKCVSTMKNKNSRFIQMNTAKNELIRTDETHDNEIELWKNNFLI</sequence>
<keyword evidence="3" id="KW-0862">Zinc</keyword>
<dbReference type="CDD" id="cd20071">
    <property type="entry name" value="SET_SMYD"/>
    <property type="match status" value="1"/>
</dbReference>
<dbReference type="Pfam" id="PF00400">
    <property type="entry name" value="WD40"/>
    <property type="match status" value="3"/>
</dbReference>
<dbReference type="Gene3D" id="2.170.270.10">
    <property type="entry name" value="SET domain"/>
    <property type="match status" value="1"/>
</dbReference>
<dbReference type="InterPro" id="IPR036322">
    <property type="entry name" value="WD40_repeat_dom_sf"/>
</dbReference>
<keyword evidence="9" id="KW-1185">Reference proteome</keyword>
<dbReference type="InterPro" id="IPR046341">
    <property type="entry name" value="SET_dom_sf"/>
</dbReference>
<dbReference type="PROSITE" id="PS50082">
    <property type="entry name" value="WD_REPEATS_2"/>
    <property type="match status" value="3"/>
</dbReference>
<dbReference type="GO" id="GO:0008270">
    <property type="term" value="F:zinc ion binding"/>
    <property type="evidence" value="ECO:0007669"/>
    <property type="project" value="UniProtKB-KW"/>
</dbReference>
<keyword evidence="1" id="KW-0479">Metal-binding</keyword>
<dbReference type="Gene3D" id="2.130.10.10">
    <property type="entry name" value="YVTN repeat-like/Quinoprotein amine dehydrogenase"/>
    <property type="match status" value="2"/>
</dbReference>
<comment type="caution">
    <text evidence="8">The sequence shown here is derived from an EMBL/GenBank/DDBJ whole genome shotgun (WGS) entry which is preliminary data.</text>
</comment>
<name>A0A814HUQ5_9BILA</name>
<feature type="repeat" description="WD" evidence="5">
    <location>
        <begin position="640"/>
        <end position="680"/>
    </location>
</feature>